<feature type="domain" description="NAD-glutamate dehydrogenase N-terminal ACT1" evidence="3">
    <location>
        <begin position="41"/>
        <end position="185"/>
    </location>
</feature>
<dbReference type="InterPro" id="IPR049064">
    <property type="entry name" value="NAD_Glu_DH_ACT3"/>
</dbReference>
<dbReference type="Gene3D" id="3.40.50.720">
    <property type="entry name" value="NAD(P)-binding Rossmann-like Domain"/>
    <property type="match status" value="1"/>
</dbReference>
<dbReference type="Pfam" id="PF21075">
    <property type="entry name" value="GDH_ACT1"/>
    <property type="match status" value="1"/>
</dbReference>
<dbReference type="Pfam" id="PF21073">
    <property type="entry name" value="GDH_HM1"/>
    <property type="match status" value="1"/>
</dbReference>
<dbReference type="PANTHER" id="PTHR43403">
    <property type="entry name" value="NAD-SPECIFIC GLUTAMATE DEHYDROGENASE"/>
    <property type="match status" value="1"/>
</dbReference>
<dbReference type="Pfam" id="PF21077">
    <property type="entry name" value="GDH_ACT3"/>
    <property type="match status" value="1"/>
</dbReference>
<feature type="domain" description="NAD-glutamate dehydrogenase ACT2" evidence="4">
    <location>
        <begin position="416"/>
        <end position="506"/>
    </location>
</feature>
<dbReference type="GO" id="GO:0004069">
    <property type="term" value="F:L-aspartate:2-oxoglutarate aminotransferase activity"/>
    <property type="evidence" value="ECO:0007669"/>
    <property type="project" value="InterPro"/>
</dbReference>
<dbReference type="InterPro" id="IPR048381">
    <property type="entry name" value="GDH_C"/>
</dbReference>
<evidence type="ECO:0000259" key="4">
    <source>
        <dbReference type="Pfam" id="PF21076"/>
    </source>
</evidence>
<dbReference type="InterPro" id="IPR049059">
    <property type="entry name" value="NAD_Glu_DH_HM1"/>
</dbReference>
<dbReference type="InterPro" id="IPR007780">
    <property type="entry name" value="NAD_Glu_DH_bac"/>
</dbReference>
<dbReference type="Pfam" id="PF21079">
    <property type="entry name" value="GDH_HM2"/>
    <property type="match status" value="1"/>
</dbReference>
<keyword evidence="7" id="KW-1185">Reference proteome</keyword>
<dbReference type="EMBL" id="CP001778">
    <property type="protein sequence ID" value="ADD41623.1"/>
    <property type="molecule type" value="Genomic_DNA"/>
</dbReference>
<dbReference type="eggNOG" id="COG2902">
    <property type="taxonomic scope" value="Bacteria"/>
</dbReference>
<dbReference type="InterPro" id="IPR024727">
    <property type="entry name" value="NAD_Glu_DH_N_ACT1"/>
</dbReference>
<gene>
    <name evidence="6" type="ordered locus">Snas_1927</name>
</gene>
<dbReference type="InterPro" id="IPR028971">
    <property type="entry name" value="NAD-GDH_cat"/>
</dbReference>
<dbReference type="Pfam" id="PF21078">
    <property type="entry name" value="GDH_HM3"/>
    <property type="match status" value="1"/>
</dbReference>
<reference evidence="6 7" key="1">
    <citation type="journal article" date="2009" name="Stand. Genomic Sci.">
        <title>Complete genome sequence of Stackebrandtia nassauensis type strain (LLR-40K-21).</title>
        <authorList>
            <person name="Munk C."/>
            <person name="Lapidus A."/>
            <person name="Copeland A."/>
            <person name="Jando M."/>
            <person name="Mayilraj S."/>
            <person name="Glavina Del Rio T."/>
            <person name="Nolan M."/>
            <person name="Chen F."/>
            <person name="Lucas S."/>
            <person name="Tice H."/>
            <person name="Cheng J.F."/>
            <person name="Han C."/>
            <person name="Detter J.C."/>
            <person name="Bruce D."/>
            <person name="Goodwin L."/>
            <person name="Chain P."/>
            <person name="Pitluck S."/>
            <person name="Goker M."/>
            <person name="Ovchinikova G."/>
            <person name="Pati A."/>
            <person name="Ivanova N."/>
            <person name="Mavromatis K."/>
            <person name="Chen A."/>
            <person name="Palaniappan K."/>
            <person name="Land M."/>
            <person name="Hauser L."/>
            <person name="Chang Y.J."/>
            <person name="Jeffries C.D."/>
            <person name="Bristow J."/>
            <person name="Eisen J.A."/>
            <person name="Markowitz V."/>
            <person name="Hugenholtz P."/>
            <person name="Kyrpides N.C."/>
            <person name="Klenk H.P."/>
        </authorList>
    </citation>
    <scope>NUCLEOTIDE SEQUENCE [LARGE SCALE GENOMIC DNA]</scope>
    <source>
        <strain evidence="7">DSM 44728 / CIP 108903 / NRRL B-16338 / NBRC 102104 / LLR-40K-21</strain>
    </source>
</reference>
<dbReference type="InterPro" id="IPR049056">
    <property type="entry name" value="NAD_Glu_DH_HM3"/>
</dbReference>
<dbReference type="InterPro" id="IPR036291">
    <property type="entry name" value="NAD(P)-bd_dom_sf"/>
</dbReference>
<evidence type="ECO:0000313" key="6">
    <source>
        <dbReference type="EMBL" id="ADD41623.1"/>
    </source>
</evidence>
<dbReference type="GO" id="GO:0004352">
    <property type="term" value="F:glutamate dehydrogenase (NAD+) activity"/>
    <property type="evidence" value="ECO:0007669"/>
    <property type="project" value="InterPro"/>
</dbReference>
<accession>D3PZE9</accession>
<dbReference type="Pfam" id="PF05088">
    <property type="entry name" value="Bac_GDH_CD"/>
    <property type="match status" value="1"/>
</dbReference>
<feature type="domain" description="NAD-glutamate dehydrogenase ACT3" evidence="5">
    <location>
        <begin position="561"/>
        <end position="630"/>
    </location>
</feature>
<name>D3PZE9_STANL</name>
<dbReference type="GO" id="GO:0006538">
    <property type="term" value="P:L-glutamate catabolic process"/>
    <property type="evidence" value="ECO:0007669"/>
    <property type="project" value="InterPro"/>
</dbReference>
<evidence type="ECO:0000313" key="7">
    <source>
        <dbReference type="Proteomes" id="UP000000844"/>
    </source>
</evidence>
<feature type="domain" description="NAD-specific glutamate dehydrogenase C-terminal" evidence="2">
    <location>
        <begin position="1280"/>
        <end position="1616"/>
    </location>
</feature>
<dbReference type="InterPro" id="IPR049062">
    <property type="entry name" value="NAD_Glu_DH_ACT2"/>
</dbReference>
<dbReference type="PANTHER" id="PTHR43403:SF1">
    <property type="entry name" value="NAD-SPECIFIC GLUTAMATE DEHYDROGENASE"/>
    <property type="match status" value="1"/>
</dbReference>
<proteinExistence type="predicted"/>
<feature type="domain" description="NAD-glutamate dehydrogenase catalytic" evidence="1">
    <location>
        <begin position="740"/>
        <end position="1234"/>
    </location>
</feature>
<evidence type="ECO:0000259" key="5">
    <source>
        <dbReference type="Pfam" id="PF21077"/>
    </source>
</evidence>
<dbReference type="Pfam" id="PF21074">
    <property type="entry name" value="GDH_C"/>
    <property type="match status" value="1"/>
</dbReference>
<dbReference type="SUPFAM" id="SSF51735">
    <property type="entry name" value="NAD(P)-binding Rossmann-fold domains"/>
    <property type="match status" value="1"/>
</dbReference>
<protein>
    <submittedName>
        <fullName evidence="6">NAD-glutamate dehydrogenase</fullName>
    </submittedName>
</protein>
<dbReference type="STRING" id="446470.Snas_1927"/>
<evidence type="ECO:0000259" key="1">
    <source>
        <dbReference type="Pfam" id="PF05088"/>
    </source>
</evidence>
<sequence>MLAMAADDDDRNIDEELPNRDTLITEAVTLAGNDADLAELIAMYWRFVPDEDLAGRTATDLYETTVAHRELAWQRLPGEVKLSVTTPPMPEENGEGPIAVCHTEIDIVTDDMPFLVDSITAALTRRDLDIHVVVHPLVFARREVMGALSKAPCAKGEDDIVRESWMHFEVDRLRDSQAAEEVHNAILKVLTDVRECVEDWPKMRDAAFALAEEIDAEGHRLPVPERDLNDAVGLLRWLADNNFTFLGYREYRLADTPEGQALAAAPGTGLGLLRADQTAPKLLSSMTPEAYERVMEKRLLIVTKTNSRSTVHRNSYMDYIGFKIFDDEGNVVGERRFLGLFTSTAYLSSVKDLPLVSRKAAEVMERSGLAANSHSGKDLMAILETYPRDELFQIRTDDLYRTVTDVLRLAGRRRLRFFARRDTYGRFFSCLIYLPRDRFNTDNRHKIQKILMKRLNGVGIDFSTHVSESVLARIHMTVRVDPANQPGDIDEAAIQEELVEATRSWDADFSMLLDRQLGDEQSKEVYSRYVDAFTNTYKDSHSPKEAAKDIAKFELVDEPGELALHLYRRRKSDTDVRFKVFRFGEPMMLSAVLPVLHSLGVQVSDERPYEIAREDGTIFLHDFGLVMPDDLPVQVPQVRAIVENAFSASWRDEAETDGFNELVLRAGMTWRQVVILRAYAKYLRQAGTVYTAGFMAATLAANPKLSTMLVSLFETYFDPSLQLTTQGRDEAAEKLTGEFLTALEDVPSLGADRILRSYLALIQATLRTSYYQKGSSGRPKPYVAFKLDPQAIPDLPAPRPRFEIFVYSPRFEGVHLRYGKVARGGLRWSDRREDFRTEILGLVKAQMVKNAVIVPVGSKGGFVLKHPPAEREALQTEGVTCYKAFISALLDVTDNIDNTSGKVVPPPDVVRRDGDDTYLVVAADKGTATFSDIANEIAARYGFWLGDAFASGGSAGYDHKKMGITARGAWESVKRHFRTIGVDTQTTDHTCVGIGDMGGDVFGNGLLCSKHTRLVAAFNHMHIFIDPDPDTAPAYAERERLFKLPRSTWDDFDKSIISEGGGVWSRSAKSIPLTPQVRTLLDLDDTVTELAPSELIKAILRAKVDLLWNGGIGTYVKAATETHAEVGDKGNDALRVDGAELRCTVVGEGGNLGLTQRGRIEAAKNGVRLSTDFIDNSAGVDTSDHEVNIKVLLSRAINAGQLPGADRDQLLMDMTDEVAQLALADNYAQNAALASADAQAGKLLSVHIRLMKHLSKTAGLDRKLEALPNDKEIAARVSAGEGLTEPELAVLLSYVKLGFSDEIIASDLPDEEWTRPVLIDYFPKPLRERFERLMPEHPLRREIVTTVLINEAVNRGGTSFVFRVAEETSAHVADVLRAYVIVRDVFGLKDIWADIEALDNKVPAEAQTAAMLVIRRLLDRGARWLVQNRAVPLDVSGETARMRPGVSRLLPRIGELLRGTEREGMRAYTAKLVSKGVPQDLADRVVGLMYGFGLVDVVEVADSVEADVDSVAEAYFTLTARFGVDDILTRISELPRGNRSQTLARTALRYDLYAAMADLTRQALSTTSEDLGSAERVEQWQTDNSATVERVTDARDEFVTEGADLAALSVLLRQVRTLAQSSSTRKQ</sequence>
<dbReference type="SUPFAM" id="SSF53223">
    <property type="entry name" value="Aminoacid dehydrogenase-like, N-terminal domain"/>
    <property type="match status" value="1"/>
</dbReference>
<dbReference type="InterPro" id="IPR046346">
    <property type="entry name" value="Aminoacid_DH-like_N_sf"/>
</dbReference>
<evidence type="ECO:0000259" key="3">
    <source>
        <dbReference type="Pfam" id="PF21075"/>
    </source>
</evidence>
<dbReference type="PIRSF" id="PIRSF036761">
    <property type="entry name" value="GDH_Mll4104"/>
    <property type="match status" value="1"/>
</dbReference>
<dbReference type="KEGG" id="sna:Snas_1927"/>
<organism evidence="6 7">
    <name type="scientific">Stackebrandtia nassauensis (strain DSM 44728 / CIP 108903 / NRRL B-16338 / NBRC 102104 / LLR-40K-21)</name>
    <dbReference type="NCBI Taxonomy" id="446470"/>
    <lineage>
        <taxon>Bacteria</taxon>
        <taxon>Bacillati</taxon>
        <taxon>Actinomycetota</taxon>
        <taxon>Actinomycetes</taxon>
        <taxon>Glycomycetales</taxon>
        <taxon>Glycomycetaceae</taxon>
        <taxon>Stackebrandtia</taxon>
    </lineage>
</organism>
<dbReference type="InterPro" id="IPR049058">
    <property type="entry name" value="NAD_Glu_DH_HM2"/>
</dbReference>
<dbReference type="Proteomes" id="UP000000844">
    <property type="component" value="Chromosome"/>
</dbReference>
<dbReference type="Pfam" id="PF21076">
    <property type="entry name" value="GDH_ACT2"/>
    <property type="match status" value="1"/>
</dbReference>
<evidence type="ECO:0000259" key="2">
    <source>
        <dbReference type="Pfam" id="PF21074"/>
    </source>
</evidence>
<dbReference type="HOGENOM" id="CLU_003404_1_1_11"/>